<dbReference type="EMBL" id="AOIC01000114">
    <property type="protein sequence ID" value="ELY63446.1"/>
    <property type="molecule type" value="Genomic_DNA"/>
</dbReference>
<comment type="caution">
    <text evidence="1">The sequence shown here is derived from an EMBL/GenBank/DDBJ whole genome shotgun (WGS) entry which is preliminary data.</text>
</comment>
<reference evidence="1 2" key="1">
    <citation type="journal article" date="2014" name="PLoS Genet.">
        <title>Phylogenetically driven sequencing of extremely halophilic archaea reveals strategies for static and dynamic osmo-response.</title>
        <authorList>
            <person name="Becker E.A."/>
            <person name="Seitzer P.M."/>
            <person name="Tritt A."/>
            <person name="Larsen D."/>
            <person name="Krusor M."/>
            <person name="Yao A.I."/>
            <person name="Wu D."/>
            <person name="Madern D."/>
            <person name="Eisen J.A."/>
            <person name="Darling A.E."/>
            <person name="Facciotti M.T."/>
        </authorList>
    </citation>
    <scope>NUCLEOTIDE SEQUENCE [LARGE SCALE GENOMIC DNA]</scope>
    <source>
        <strain evidence="1 2">SP2</strain>
    </source>
</reference>
<accession>L9XPU0</accession>
<dbReference type="GeneID" id="55549330"/>
<evidence type="ECO:0000313" key="2">
    <source>
        <dbReference type="Proteomes" id="UP000011613"/>
    </source>
</evidence>
<protein>
    <submittedName>
        <fullName evidence="1">Uncharacterized protein</fullName>
    </submittedName>
</protein>
<proteinExistence type="predicted"/>
<sequence length="65" mass="7119">MASKSLIVGRSNVEFRLLTAAVDDRDLGHPVEEIAHPAENTWPDGLSVVLADRYVRVCKQGDGRS</sequence>
<dbReference type="Proteomes" id="UP000011613">
    <property type="component" value="Unassembled WGS sequence"/>
</dbReference>
<organism evidence="1 2">
    <name type="scientific">Natronobacterium gregoryi (strain ATCC 43098 / DSM 3393 / CCM 3738 / CIP 104747 / IAM 13177 / JCM 8860 / NBRC 102187 / NCIMB 2189 / SP2)</name>
    <dbReference type="NCBI Taxonomy" id="797304"/>
    <lineage>
        <taxon>Archaea</taxon>
        <taxon>Methanobacteriati</taxon>
        <taxon>Methanobacteriota</taxon>
        <taxon>Stenosarchaea group</taxon>
        <taxon>Halobacteria</taxon>
        <taxon>Halobacteriales</taxon>
        <taxon>Natrialbaceae</taxon>
        <taxon>Natronobacterium</taxon>
    </lineage>
</organism>
<evidence type="ECO:0000313" key="1">
    <source>
        <dbReference type="EMBL" id="ELY63446.1"/>
    </source>
</evidence>
<dbReference type="RefSeq" id="WP_005581072.1">
    <property type="nucleotide sequence ID" value="NC_019792.1"/>
</dbReference>
<name>L9XPU0_NATGS</name>
<dbReference type="AlphaFoldDB" id="L9XPU0"/>
<gene>
    <name evidence="1" type="ORF">C490_16239</name>
</gene>